<dbReference type="AlphaFoldDB" id="A0A174CJH7"/>
<evidence type="ECO:0000313" key="5">
    <source>
        <dbReference type="Proteomes" id="UP000095380"/>
    </source>
</evidence>
<dbReference type="SUPFAM" id="SSF53448">
    <property type="entry name" value="Nucleotide-diphospho-sugar transferases"/>
    <property type="match status" value="1"/>
</dbReference>
<dbReference type="PANTHER" id="PTHR22916">
    <property type="entry name" value="GLYCOSYLTRANSFERASE"/>
    <property type="match status" value="1"/>
</dbReference>
<dbReference type="CDD" id="cd00761">
    <property type="entry name" value="Glyco_tranf_GTA_type"/>
    <property type="match status" value="1"/>
</dbReference>
<gene>
    <name evidence="4" type="primary">hyaD_5</name>
    <name evidence="4" type="ORF">ERS852408_01539</name>
</gene>
<organism evidence="4 5">
    <name type="scientific">Dorea longicatena</name>
    <dbReference type="NCBI Taxonomy" id="88431"/>
    <lineage>
        <taxon>Bacteria</taxon>
        <taxon>Bacillati</taxon>
        <taxon>Bacillota</taxon>
        <taxon>Clostridia</taxon>
        <taxon>Lachnospirales</taxon>
        <taxon>Lachnospiraceae</taxon>
        <taxon>Dorea</taxon>
    </lineage>
</organism>
<dbReference type="PANTHER" id="PTHR22916:SF51">
    <property type="entry name" value="GLYCOSYLTRANSFERASE EPSH-RELATED"/>
    <property type="match status" value="1"/>
</dbReference>
<dbReference type="InterPro" id="IPR001173">
    <property type="entry name" value="Glyco_trans_2-like"/>
</dbReference>
<dbReference type="GO" id="GO:0050501">
    <property type="term" value="F:hyaluronan synthase activity"/>
    <property type="evidence" value="ECO:0007669"/>
    <property type="project" value="UniProtKB-EC"/>
</dbReference>
<dbReference type="RefSeq" id="WP_055194660.1">
    <property type="nucleotide sequence ID" value="NZ_CYYM01000007.1"/>
</dbReference>
<feature type="domain" description="Glycosyltransferase 2-like" evidence="3">
    <location>
        <begin position="7"/>
        <end position="142"/>
    </location>
</feature>
<sequence length="355" mass="42228">MIEPQMSVVVPVYSVEKEYFEECILSLKQQTLEAIEIIIVADGVKKEILDLCKSFEGQDERIRVVEQENQGVAVARNNGILNAKAPYITFVDADDWVEPEFCAFFYDNFKNNPDVQIISSAAYINKNDEEIENPFWNGEKKYFTGKEKEEMELQAIFKEAASYVPRFATFGTTWAKAYDVEWLRKQNIIYEPELRRGQDTVFNLHAFETAEKVLYVKRFLYHYRMNSGSTVNKYTEGTIDILERISRYILKFIKEHGKDERFYQAYNNKSIQLLSQSINSDYAHKNNPKNYLTRRKELKTVLRRKCYRDNFKNINTENIPVTRKLYWSLMKYRMVDLIYLAHWVYRKKIIRRKVL</sequence>
<keyword evidence="1 4" id="KW-0328">Glycosyltransferase</keyword>
<dbReference type="InterPro" id="IPR029044">
    <property type="entry name" value="Nucleotide-diphossugar_trans"/>
</dbReference>
<evidence type="ECO:0000256" key="1">
    <source>
        <dbReference type="ARBA" id="ARBA00022676"/>
    </source>
</evidence>
<evidence type="ECO:0000256" key="2">
    <source>
        <dbReference type="ARBA" id="ARBA00022679"/>
    </source>
</evidence>
<dbReference type="EMBL" id="CYYM01000007">
    <property type="protein sequence ID" value="CUO13107.1"/>
    <property type="molecule type" value="Genomic_DNA"/>
</dbReference>
<dbReference type="Gene3D" id="3.90.550.10">
    <property type="entry name" value="Spore Coat Polysaccharide Biosynthesis Protein SpsA, Chain A"/>
    <property type="match status" value="1"/>
</dbReference>
<evidence type="ECO:0000313" key="4">
    <source>
        <dbReference type="EMBL" id="CUO13107.1"/>
    </source>
</evidence>
<evidence type="ECO:0000259" key="3">
    <source>
        <dbReference type="Pfam" id="PF00535"/>
    </source>
</evidence>
<protein>
    <submittedName>
        <fullName evidence="4">Hyaluronan synthase</fullName>
        <ecNumber evidence="4">2.4.1.212</ecNumber>
    </submittedName>
</protein>
<reference evidence="4 5" key="1">
    <citation type="submission" date="2015-09" db="EMBL/GenBank/DDBJ databases">
        <authorList>
            <consortium name="Pathogen Informatics"/>
        </authorList>
    </citation>
    <scope>NUCLEOTIDE SEQUENCE [LARGE SCALE GENOMIC DNA]</scope>
    <source>
        <strain evidence="4 5">2789STDY5608851</strain>
    </source>
</reference>
<proteinExistence type="predicted"/>
<dbReference type="Proteomes" id="UP000095380">
    <property type="component" value="Unassembled WGS sequence"/>
</dbReference>
<keyword evidence="2 4" id="KW-0808">Transferase</keyword>
<dbReference type="Pfam" id="PF00535">
    <property type="entry name" value="Glycos_transf_2"/>
    <property type="match status" value="1"/>
</dbReference>
<accession>A0A174CJH7</accession>
<dbReference type="EC" id="2.4.1.212" evidence="4"/>
<name>A0A174CJH7_9FIRM</name>